<dbReference type="PANTHER" id="PTHR30461">
    <property type="entry name" value="DNA-INVERTASE FROM LAMBDOID PROPHAGE"/>
    <property type="match status" value="1"/>
</dbReference>
<dbReference type="SUPFAM" id="SSF53041">
    <property type="entry name" value="Resolvase-like"/>
    <property type="match status" value="1"/>
</dbReference>
<dbReference type="SMART" id="SM00857">
    <property type="entry name" value="Resolvase"/>
    <property type="match status" value="1"/>
</dbReference>
<dbReference type="RefSeq" id="WP_344831412.1">
    <property type="nucleotide sequence ID" value="NZ_BAAAUV010000011.1"/>
</dbReference>
<proteinExistence type="predicted"/>
<evidence type="ECO:0000313" key="2">
    <source>
        <dbReference type="EMBL" id="GAA3220014.1"/>
    </source>
</evidence>
<dbReference type="CDD" id="cd00338">
    <property type="entry name" value="Ser_Recombinase"/>
    <property type="match status" value="1"/>
</dbReference>
<dbReference type="Pfam" id="PF07508">
    <property type="entry name" value="Recombinase"/>
    <property type="match status" value="1"/>
</dbReference>
<comment type="caution">
    <text evidence="2">The sequence shown here is derived from an EMBL/GenBank/DDBJ whole genome shotgun (WGS) entry which is preliminary data.</text>
</comment>
<dbReference type="PROSITE" id="PS51737">
    <property type="entry name" value="RECOMBINASE_DNA_BIND"/>
    <property type="match status" value="1"/>
</dbReference>
<dbReference type="PANTHER" id="PTHR30461:SF23">
    <property type="entry name" value="DNA RECOMBINASE-RELATED"/>
    <property type="match status" value="1"/>
</dbReference>
<dbReference type="InterPro" id="IPR006119">
    <property type="entry name" value="Resolv_N"/>
</dbReference>
<reference evidence="3" key="1">
    <citation type="journal article" date="2019" name="Int. J. Syst. Evol. Microbiol.">
        <title>The Global Catalogue of Microorganisms (GCM) 10K type strain sequencing project: providing services to taxonomists for standard genome sequencing and annotation.</title>
        <authorList>
            <consortium name="The Broad Institute Genomics Platform"/>
            <consortium name="The Broad Institute Genome Sequencing Center for Infectious Disease"/>
            <person name="Wu L."/>
            <person name="Ma J."/>
        </authorList>
    </citation>
    <scope>NUCLEOTIDE SEQUENCE [LARGE SCALE GENOMIC DNA]</scope>
    <source>
        <strain evidence="3">JCM 9377</strain>
    </source>
</reference>
<dbReference type="InterPro" id="IPR038109">
    <property type="entry name" value="DNA_bind_recomb_sf"/>
</dbReference>
<keyword evidence="3" id="KW-1185">Reference proteome</keyword>
<evidence type="ECO:0000313" key="3">
    <source>
        <dbReference type="Proteomes" id="UP001501237"/>
    </source>
</evidence>
<organism evidence="2 3">
    <name type="scientific">Actinocorallia longicatena</name>
    <dbReference type="NCBI Taxonomy" id="111803"/>
    <lineage>
        <taxon>Bacteria</taxon>
        <taxon>Bacillati</taxon>
        <taxon>Actinomycetota</taxon>
        <taxon>Actinomycetes</taxon>
        <taxon>Streptosporangiales</taxon>
        <taxon>Thermomonosporaceae</taxon>
        <taxon>Actinocorallia</taxon>
    </lineage>
</organism>
<dbReference type="InterPro" id="IPR050639">
    <property type="entry name" value="SSR_resolvase"/>
</dbReference>
<accession>A0ABP6QCL9</accession>
<evidence type="ECO:0000259" key="1">
    <source>
        <dbReference type="PROSITE" id="PS51737"/>
    </source>
</evidence>
<dbReference type="Proteomes" id="UP001501237">
    <property type="component" value="Unassembled WGS sequence"/>
</dbReference>
<protein>
    <submittedName>
        <fullName evidence="2">Recombinase family protein</fullName>
    </submittedName>
</protein>
<dbReference type="Pfam" id="PF00239">
    <property type="entry name" value="Resolvase"/>
    <property type="match status" value="1"/>
</dbReference>
<dbReference type="InterPro" id="IPR011109">
    <property type="entry name" value="DNA_bind_recombinase_dom"/>
</dbReference>
<dbReference type="InterPro" id="IPR036162">
    <property type="entry name" value="Resolvase-like_N_sf"/>
</dbReference>
<gene>
    <name evidence="2" type="ORF">GCM10010468_44360</name>
</gene>
<feature type="domain" description="Recombinase" evidence="1">
    <location>
        <begin position="173"/>
        <end position="283"/>
    </location>
</feature>
<dbReference type="Gene3D" id="3.40.50.1390">
    <property type="entry name" value="Resolvase, N-terminal catalytic domain"/>
    <property type="match status" value="1"/>
</dbReference>
<name>A0ABP6QCL9_9ACTN</name>
<dbReference type="EMBL" id="BAAAUV010000011">
    <property type="protein sequence ID" value="GAA3220014.1"/>
    <property type="molecule type" value="Genomic_DNA"/>
</dbReference>
<sequence>MSVTESDLIPVVDYARASLDKAKDRHTVTDQQAVNDRTAARLGCRIVARFSDNDKSAMKEGVVRDDFEAMLRVLRAGRLKDGTPVMGCIVVADDRLVRKTGDYERFVDALTYDEGRVYADQRGFQDLYNENVESMGLMGAVISRMEVKKMRRRARAWNRARALEGQPKKGHRPFGWQDDRLTLDEAESALLRKAVERLLAGASLNSIVRDWQDKGILTPRGNPWRSQTIRTTIQNARLCGWRTINGELVRDEAGKPILGQWEPIITPKQWEAVKEIFQRRKGMQVIRTGEAVSPLPFDHREHSYLLSAIARCGKILEDGTMCNGKLRAGYDKSRGRGKYFCHSKGSGGCGGLARRADLVDMFVSEAVLAKLEERAKRTRTDRGPWPKERELTEKSEQMQALRERFHQRKISNTLFFEMVERLEPEIEALRAEKQSYELYAQQADLDLTDIRRRWYSKDDEDRLDISQKRAYIRKALHTVIVHPVGKRSGNQFNPDLLEPIWRQAD</sequence>
<dbReference type="Gene3D" id="3.90.1750.20">
    <property type="entry name" value="Putative Large Serine Recombinase, Chain B, Domain 2"/>
    <property type="match status" value="1"/>
</dbReference>